<protein>
    <recommendedName>
        <fullName evidence="12">mRNA 3'-end-processing protein</fullName>
    </recommendedName>
</protein>
<dbReference type="InterPro" id="IPR000571">
    <property type="entry name" value="Znf_CCCH"/>
</dbReference>
<dbReference type="EMBL" id="JAXOVC010000007">
    <property type="protein sequence ID" value="KAK4498850.1"/>
    <property type="molecule type" value="Genomic_DNA"/>
</dbReference>
<comment type="caution">
    <text evidence="16">The sequence shown here is derived from an EMBL/GenBank/DDBJ whole genome shotgun (WGS) entry which is preliminary data.</text>
</comment>
<name>A0ABR0EC55_ZASCE</name>
<keyword evidence="7 11" id="KW-0862">Zinc</keyword>
<evidence type="ECO:0000313" key="17">
    <source>
        <dbReference type="Proteomes" id="UP001305779"/>
    </source>
</evidence>
<keyword evidence="14" id="KW-0472">Membrane</keyword>
<keyword evidence="14" id="KW-1133">Transmembrane helix</keyword>
<comment type="function">
    <text evidence="10 12">Component of the cleavage factor I (CF I) involved in pre-mRNA 3'-end processing.</text>
</comment>
<keyword evidence="5 12" id="KW-0677">Repeat</keyword>
<evidence type="ECO:0000256" key="13">
    <source>
        <dbReference type="SAM" id="MobiDB-lite"/>
    </source>
</evidence>
<feature type="compositionally biased region" description="Acidic residues" evidence="13">
    <location>
        <begin position="784"/>
        <end position="796"/>
    </location>
</feature>
<feature type="zinc finger region" description="C3H1-type" evidence="11">
    <location>
        <begin position="107"/>
        <end position="135"/>
    </location>
</feature>
<accession>A0ABR0EC55</accession>
<keyword evidence="6 11" id="KW-0863">Zinc-finger</keyword>
<organism evidence="16 17">
    <name type="scientific">Zasmidium cellare</name>
    <name type="common">Wine cellar mold</name>
    <name type="synonym">Racodium cellare</name>
    <dbReference type="NCBI Taxonomy" id="395010"/>
    <lineage>
        <taxon>Eukaryota</taxon>
        <taxon>Fungi</taxon>
        <taxon>Dikarya</taxon>
        <taxon>Ascomycota</taxon>
        <taxon>Pezizomycotina</taxon>
        <taxon>Dothideomycetes</taxon>
        <taxon>Dothideomycetidae</taxon>
        <taxon>Mycosphaerellales</taxon>
        <taxon>Mycosphaerellaceae</taxon>
        <taxon>Zasmidium</taxon>
    </lineage>
</organism>
<proteinExistence type="inferred from homology"/>
<feature type="compositionally biased region" description="Polar residues" evidence="13">
    <location>
        <begin position="342"/>
        <end position="352"/>
    </location>
</feature>
<evidence type="ECO:0000256" key="10">
    <source>
        <dbReference type="ARBA" id="ARBA00024826"/>
    </source>
</evidence>
<feature type="domain" description="C3H1-type" evidence="15">
    <location>
        <begin position="107"/>
        <end position="135"/>
    </location>
</feature>
<reference evidence="16 17" key="1">
    <citation type="journal article" date="2023" name="G3 (Bethesda)">
        <title>A chromosome-level genome assembly of Zasmidium syzygii isolated from banana leaves.</title>
        <authorList>
            <person name="van Westerhoven A.C."/>
            <person name="Mehrabi R."/>
            <person name="Talebi R."/>
            <person name="Steentjes M.B.F."/>
            <person name="Corcolon B."/>
            <person name="Chong P.A."/>
            <person name="Kema G.H.J."/>
            <person name="Seidl M.F."/>
        </authorList>
    </citation>
    <scope>NUCLEOTIDE SEQUENCE [LARGE SCALE GENOMIC DNA]</scope>
    <source>
        <strain evidence="16 17">P124</strain>
    </source>
</reference>
<comment type="subcellular location">
    <subcellularLocation>
        <location evidence="1 12">Nucleus</location>
    </subcellularLocation>
</comment>
<evidence type="ECO:0000256" key="14">
    <source>
        <dbReference type="SAM" id="Phobius"/>
    </source>
</evidence>
<comment type="similarity">
    <text evidence="2 12">Belongs to the CPSF4/YTH1 family.</text>
</comment>
<feature type="zinc finger region" description="C3H1-type" evidence="11">
    <location>
        <begin position="138"/>
        <end position="165"/>
    </location>
</feature>
<keyword evidence="4 11" id="KW-0479">Metal-binding</keyword>
<evidence type="ECO:0000256" key="4">
    <source>
        <dbReference type="ARBA" id="ARBA00022723"/>
    </source>
</evidence>
<dbReference type="Proteomes" id="UP001305779">
    <property type="component" value="Unassembled WGS sequence"/>
</dbReference>
<keyword evidence="8 12" id="KW-0694">RNA-binding</keyword>
<keyword evidence="14" id="KW-0812">Transmembrane</keyword>
<sequence>MAATERRPPLPEQILNPQTYTPPQFTFSNYLKAAIPTLGAPSKVTRPLCQDYLDSKGKACPRGASCPDRHYLPQSERSGVPHLICKHYQRGLCKKAESCEFAHTFNLRDERECKEFSRYGICPQGDDCTYLHIPPTSELRRPACPHYARGFCPLGPYCNLRHIKHPKLCPFYLAGFCPNGRAHPPDLDKVVSCEYGAHAKWIKDEDLNPRKPEVRKMKDAEQEKREQEEREEEFYAEQDRIREKIDRGEIGPGSLRARLERQAEEMPQDNKGGGVPVAQVEDYDSDESRVVPETVVQAWHSSRLARSQHANLNLKPTDRSSHLRDAATSSRRKPQPQIAPRSKTSIGYSSPPDTDEPDNSAHSSRRPALIRFAEESEDAADGLYRFRNSLPRSATRITAIVSELFAISAALRAIHNELNEEGLSFYRIQEDLRLTFRSLRMTLDELFRMFAKTKELPSQTVWEDLNYLFEEIEKFGLLERLEWYRDFLNILVDGRSQGLGELRQDIKDVEKAQEAALRRHSRTPGSGASTPRLDGTLAGSEVPPEPSLDGVILADTEREASKATNESLGLSPGQESPKSLPATSPRPTWLEERLPSPPAGPAPRLEVPAPSPGEESDSDNDSIFAESVFSQGSFASSATTASISSVPDEMIQDFVSILFCTDELREISTCAINDEATGAQRYQRNIRRLIAQYGRSLTSESLEGDQAGAARMLQSRSISTRAARDIVKQAERSNDGLWKGDLQLMTPPGRIDVNWWMERQDRDELPDGVKMTTVDDSERKESDNVSEESVEDQEDVGAERYDVRALQEFLLQSKAYSEFKTRLVEFVHRSYESRVLRAIGTEILPEDGKRRLGREGIRVVAKDLSWAPVRLISISDREDWRLGDYVKGWVEDKIGETWNWWPLQQVKRPLAPASSRIRWQSPFGTPRHVDIPTRAAKALQQVLSSAPAFVNSQNTGIPAQNSANQNRNGNTGTSAQNGNPGSISGPGKNAGSQQTLGTGSPGCGSASSSSGQVSQVPRAPDPRHVFLCVRRGTSHNFIDMSAHTMRCDAEFFRAVKENYFHLRGWLRRYFSMWQYDRCDFYQFQKFDINKGAPSKESFPPSSNAAYDFLPRPIDPSPPGGPISDQEFRERFYKSCHHCHSWHLHHRERIRNTSTIQHAAKDAIALLPKRKEALQMDDGRREQFWGIYARERRCFAWVLAYGLLFNLPGVIFFFLWLFQWEHASDLQNAAVPVGMSISLTMLFVALLFESREKDRV</sequence>
<feature type="region of interest" description="Disordered" evidence="13">
    <location>
        <begin position="766"/>
        <end position="796"/>
    </location>
</feature>
<evidence type="ECO:0000256" key="5">
    <source>
        <dbReference type="ARBA" id="ARBA00022737"/>
    </source>
</evidence>
<evidence type="ECO:0000256" key="8">
    <source>
        <dbReference type="ARBA" id="ARBA00022884"/>
    </source>
</evidence>
<feature type="region of interest" description="Disordered" evidence="13">
    <location>
        <begin position="212"/>
        <end position="289"/>
    </location>
</feature>
<keyword evidence="9 12" id="KW-0539">Nucleus</keyword>
<dbReference type="PANTHER" id="PTHR23102">
    <property type="entry name" value="CLEAVAGE AND POLYADENYLATION SPECIFICITY FACTOR SUBUNIT 4-RELATED"/>
    <property type="match status" value="1"/>
</dbReference>
<feature type="zinc finger region" description="C3H1-type" evidence="11">
    <location>
        <begin position="43"/>
        <end position="73"/>
    </location>
</feature>
<feature type="domain" description="C3H1-type" evidence="15">
    <location>
        <begin position="138"/>
        <end position="165"/>
    </location>
</feature>
<feature type="transmembrane region" description="Helical" evidence="14">
    <location>
        <begin position="1228"/>
        <end position="1247"/>
    </location>
</feature>
<gene>
    <name evidence="16" type="ORF">PRZ48_009360</name>
</gene>
<evidence type="ECO:0000256" key="11">
    <source>
        <dbReference type="PROSITE-ProRule" id="PRU00723"/>
    </source>
</evidence>
<dbReference type="SMART" id="SM00356">
    <property type="entry name" value="ZnF_C3H1"/>
    <property type="match status" value="5"/>
</dbReference>
<keyword evidence="17" id="KW-1185">Reference proteome</keyword>
<evidence type="ECO:0000256" key="12">
    <source>
        <dbReference type="RuleBase" id="RU369008"/>
    </source>
</evidence>
<dbReference type="SUPFAM" id="SSF90229">
    <property type="entry name" value="CCCH zinc finger"/>
    <property type="match status" value="1"/>
</dbReference>
<feature type="region of interest" description="Disordered" evidence="13">
    <location>
        <begin position="302"/>
        <end position="365"/>
    </location>
</feature>
<feature type="zinc finger region" description="C3H1-type" evidence="11">
    <location>
        <begin position="84"/>
        <end position="106"/>
    </location>
</feature>
<evidence type="ECO:0000256" key="3">
    <source>
        <dbReference type="ARBA" id="ARBA00022664"/>
    </source>
</evidence>
<feature type="transmembrane region" description="Helical" evidence="14">
    <location>
        <begin position="1193"/>
        <end position="1216"/>
    </location>
</feature>
<dbReference type="InterPro" id="IPR045348">
    <property type="entry name" value="CPSF4/Yth1"/>
</dbReference>
<feature type="compositionally biased region" description="Polar residues" evidence="13">
    <location>
        <begin position="953"/>
        <end position="982"/>
    </location>
</feature>
<evidence type="ECO:0000259" key="15">
    <source>
        <dbReference type="PROSITE" id="PS50103"/>
    </source>
</evidence>
<evidence type="ECO:0000256" key="7">
    <source>
        <dbReference type="ARBA" id="ARBA00022833"/>
    </source>
</evidence>
<evidence type="ECO:0000256" key="6">
    <source>
        <dbReference type="ARBA" id="ARBA00022771"/>
    </source>
</evidence>
<feature type="region of interest" description="Disordered" evidence="13">
    <location>
        <begin position="515"/>
        <end position="620"/>
    </location>
</feature>
<evidence type="ECO:0000313" key="16">
    <source>
        <dbReference type="EMBL" id="KAK4498850.1"/>
    </source>
</evidence>
<keyword evidence="3 12" id="KW-0507">mRNA processing</keyword>
<dbReference type="Gene3D" id="3.30.1370.210">
    <property type="match status" value="1"/>
</dbReference>
<dbReference type="PANTHER" id="PTHR23102:SF24">
    <property type="entry name" value="CLEAVAGE AND POLYADENYLATION SPECIFICITY FACTOR SUBUNIT 4"/>
    <property type="match status" value="1"/>
</dbReference>
<feature type="compositionally biased region" description="Polar residues" evidence="13">
    <location>
        <begin position="562"/>
        <end position="586"/>
    </location>
</feature>
<feature type="compositionally biased region" description="Low complexity" evidence="13">
    <location>
        <begin position="1003"/>
        <end position="1014"/>
    </location>
</feature>
<feature type="domain" description="C3H1-type" evidence="15">
    <location>
        <begin position="84"/>
        <end position="106"/>
    </location>
</feature>
<feature type="region of interest" description="Disordered" evidence="13">
    <location>
        <begin position="953"/>
        <end position="1018"/>
    </location>
</feature>
<evidence type="ECO:0000256" key="9">
    <source>
        <dbReference type="ARBA" id="ARBA00023242"/>
    </source>
</evidence>
<feature type="compositionally biased region" description="Basic and acidic residues" evidence="13">
    <location>
        <begin position="316"/>
        <end position="325"/>
    </location>
</feature>
<dbReference type="Gene3D" id="4.10.1000.10">
    <property type="entry name" value="Zinc finger, CCCH-type"/>
    <property type="match status" value="1"/>
</dbReference>
<feature type="domain" description="C3H1-type" evidence="15">
    <location>
        <begin position="43"/>
        <end position="73"/>
    </location>
</feature>
<evidence type="ECO:0000256" key="1">
    <source>
        <dbReference type="ARBA" id="ARBA00004123"/>
    </source>
</evidence>
<evidence type="ECO:0000256" key="2">
    <source>
        <dbReference type="ARBA" id="ARBA00008907"/>
    </source>
</evidence>
<feature type="compositionally biased region" description="Basic and acidic residues" evidence="13">
    <location>
        <begin position="237"/>
        <end position="249"/>
    </location>
</feature>
<feature type="compositionally biased region" description="Basic and acidic residues" evidence="13">
    <location>
        <begin position="212"/>
        <end position="228"/>
    </location>
</feature>
<dbReference type="Pfam" id="PF00642">
    <property type="entry name" value="zf-CCCH"/>
    <property type="match status" value="1"/>
</dbReference>
<dbReference type="PROSITE" id="PS50103">
    <property type="entry name" value="ZF_C3H1"/>
    <property type="match status" value="4"/>
</dbReference>
<dbReference type="InterPro" id="IPR036855">
    <property type="entry name" value="Znf_CCCH_sf"/>
</dbReference>